<dbReference type="Proteomes" id="UP001199642">
    <property type="component" value="Chromosome"/>
</dbReference>
<dbReference type="Pfam" id="PF00440">
    <property type="entry name" value="TetR_N"/>
    <property type="match status" value="1"/>
</dbReference>
<accession>A0ABY3RTZ1</accession>
<keyword evidence="1" id="KW-0805">Transcription regulation</keyword>
<feature type="DNA-binding region" description="H-T-H motif" evidence="4">
    <location>
        <begin position="177"/>
        <end position="196"/>
    </location>
</feature>
<protein>
    <submittedName>
        <fullName evidence="6">TetR/AcrR family transcriptional regulator</fullName>
    </submittedName>
</protein>
<dbReference type="PROSITE" id="PS50977">
    <property type="entry name" value="HTH_TETR_2"/>
    <property type="match status" value="1"/>
</dbReference>
<dbReference type="PRINTS" id="PR00455">
    <property type="entry name" value="HTHTETR"/>
</dbReference>
<keyword evidence="7" id="KW-1185">Reference proteome</keyword>
<keyword evidence="2 4" id="KW-0238">DNA-binding</keyword>
<organism evidence="6 7">
    <name type="scientific">Microbacterium resistens</name>
    <dbReference type="NCBI Taxonomy" id="156977"/>
    <lineage>
        <taxon>Bacteria</taxon>
        <taxon>Bacillati</taxon>
        <taxon>Actinomycetota</taxon>
        <taxon>Actinomycetes</taxon>
        <taxon>Micrococcales</taxon>
        <taxon>Microbacteriaceae</taxon>
        <taxon>Microbacterium</taxon>
    </lineage>
</organism>
<dbReference type="Gene3D" id="1.10.357.10">
    <property type="entry name" value="Tetracycline Repressor, domain 2"/>
    <property type="match status" value="1"/>
</dbReference>
<evidence type="ECO:0000256" key="3">
    <source>
        <dbReference type="ARBA" id="ARBA00023163"/>
    </source>
</evidence>
<dbReference type="InterPro" id="IPR001647">
    <property type="entry name" value="HTH_TetR"/>
</dbReference>
<evidence type="ECO:0000256" key="4">
    <source>
        <dbReference type="PROSITE-ProRule" id="PRU00335"/>
    </source>
</evidence>
<feature type="domain" description="HTH tetR-type" evidence="5">
    <location>
        <begin position="154"/>
        <end position="214"/>
    </location>
</feature>
<evidence type="ECO:0000313" key="7">
    <source>
        <dbReference type="Proteomes" id="UP001199642"/>
    </source>
</evidence>
<sequence>MAQRRDRPPAPASAADEAQWWATPRVAEVLGISRQAINARVRNRKLLAAPGHGVTLFPAWQFDEQTGAVRPEVAELLDAVDSGIPAEAIARWSVSPGPDAAPPGDLLRSPATKAEALRLARSLEPEALPAPGAEDADEVPDDVAGWMPARAESSEAQRAILLAAAELFARKGPAKTSLREIATAADVPYGLIHRHYQTKENLLVAVMQLLVAYGGERLSGEQDIYAAIDNSFGADLDAGQFGRMLTWAVFEGTPPERLLGGARSRGYRTQIEALWQDPARPTTPGRFDAEVLASLIALIGSVWNMYEPYFSALSDRADDPASREGLRREVADMLKLLVYATRPADGS</sequence>
<evidence type="ECO:0000256" key="2">
    <source>
        <dbReference type="ARBA" id="ARBA00023125"/>
    </source>
</evidence>
<evidence type="ECO:0000259" key="5">
    <source>
        <dbReference type="PROSITE" id="PS50977"/>
    </source>
</evidence>
<dbReference type="InterPro" id="IPR050109">
    <property type="entry name" value="HTH-type_TetR-like_transc_reg"/>
</dbReference>
<keyword evidence="3" id="KW-0804">Transcription</keyword>
<proteinExistence type="predicted"/>
<dbReference type="EMBL" id="CP082781">
    <property type="protein sequence ID" value="UGS27538.1"/>
    <property type="molecule type" value="Genomic_DNA"/>
</dbReference>
<dbReference type="InterPro" id="IPR009057">
    <property type="entry name" value="Homeodomain-like_sf"/>
</dbReference>
<dbReference type="SUPFAM" id="SSF46689">
    <property type="entry name" value="Homeodomain-like"/>
    <property type="match status" value="1"/>
</dbReference>
<gene>
    <name evidence="6" type="ORF">K8F61_04935</name>
</gene>
<dbReference type="RefSeq" id="WP_231820874.1">
    <property type="nucleotide sequence ID" value="NZ_CP082781.1"/>
</dbReference>
<dbReference type="PANTHER" id="PTHR30055:SF234">
    <property type="entry name" value="HTH-TYPE TRANSCRIPTIONAL REGULATOR BETI"/>
    <property type="match status" value="1"/>
</dbReference>
<dbReference type="PANTHER" id="PTHR30055">
    <property type="entry name" value="HTH-TYPE TRANSCRIPTIONAL REGULATOR RUTR"/>
    <property type="match status" value="1"/>
</dbReference>
<evidence type="ECO:0000256" key="1">
    <source>
        <dbReference type="ARBA" id="ARBA00023015"/>
    </source>
</evidence>
<evidence type="ECO:0000313" key="6">
    <source>
        <dbReference type="EMBL" id="UGS27538.1"/>
    </source>
</evidence>
<name>A0ABY3RTZ1_9MICO</name>
<reference evidence="6 7" key="1">
    <citation type="submission" date="2023-01" db="EMBL/GenBank/DDBJ databases">
        <title>Characterization of estradiol degrading bacteria Microbacterium sp. MZT7 and reveal degrading genes through genome analysis.</title>
        <authorList>
            <person name="Hao P."/>
            <person name="Gao Y."/>
        </authorList>
    </citation>
    <scope>NUCLEOTIDE SEQUENCE [LARGE SCALE GENOMIC DNA]</scope>
    <source>
        <strain evidence="6 7">MZT7</strain>
    </source>
</reference>